<dbReference type="Proteomes" id="UP001595962">
    <property type="component" value="Unassembled WGS sequence"/>
</dbReference>
<dbReference type="PROSITE" id="PS50111">
    <property type="entry name" value="CHEMOTAXIS_TRANSDUC_2"/>
    <property type="match status" value="1"/>
</dbReference>
<dbReference type="CDD" id="cd11386">
    <property type="entry name" value="MCP_signal"/>
    <property type="match status" value="1"/>
</dbReference>
<dbReference type="InterPro" id="IPR024478">
    <property type="entry name" value="HlyB_4HB_MCP"/>
</dbReference>
<comment type="subcellular location">
    <subcellularLocation>
        <location evidence="1">Membrane</location>
        <topology evidence="1">Multi-pass membrane protein</topology>
    </subcellularLocation>
</comment>
<evidence type="ECO:0000256" key="5">
    <source>
        <dbReference type="ARBA" id="ARBA00023224"/>
    </source>
</evidence>
<evidence type="ECO:0000256" key="7">
    <source>
        <dbReference type="SAM" id="Phobius"/>
    </source>
</evidence>
<gene>
    <name evidence="9" type="ORF">ACFO3I_12620</name>
</gene>
<feature type="domain" description="Methyl-accepting transducer" evidence="8">
    <location>
        <begin position="273"/>
        <end position="509"/>
    </location>
</feature>
<feature type="transmembrane region" description="Helical" evidence="7">
    <location>
        <begin position="12"/>
        <end position="32"/>
    </location>
</feature>
<dbReference type="InterPro" id="IPR004089">
    <property type="entry name" value="MCPsignal_dom"/>
</dbReference>
<protein>
    <submittedName>
        <fullName evidence="9">Methyl-accepting chemotaxis protein</fullName>
    </submittedName>
</protein>
<evidence type="ECO:0000259" key="8">
    <source>
        <dbReference type="PROSITE" id="PS50111"/>
    </source>
</evidence>
<dbReference type="Pfam" id="PF12729">
    <property type="entry name" value="4HB_MCP_1"/>
    <property type="match status" value="1"/>
</dbReference>
<keyword evidence="5 6" id="KW-0807">Transducer</keyword>
<organism evidence="9 10">
    <name type="scientific">Rheinheimera marina</name>
    <dbReference type="NCBI Taxonomy" id="1774958"/>
    <lineage>
        <taxon>Bacteria</taxon>
        <taxon>Pseudomonadati</taxon>
        <taxon>Pseudomonadota</taxon>
        <taxon>Gammaproteobacteria</taxon>
        <taxon>Chromatiales</taxon>
        <taxon>Chromatiaceae</taxon>
        <taxon>Rheinheimera</taxon>
    </lineage>
</organism>
<reference evidence="10" key="1">
    <citation type="journal article" date="2019" name="Int. J. Syst. Evol. Microbiol.">
        <title>The Global Catalogue of Microorganisms (GCM) 10K type strain sequencing project: providing services to taxonomists for standard genome sequencing and annotation.</title>
        <authorList>
            <consortium name="The Broad Institute Genomics Platform"/>
            <consortium name="The Broad Institute Genome Sequencing Center for Infectious Disease"/>
            <person name="Wu L."/>
            <person name="Ma J."/>
        </authorList>
    </citation>
    <scope>NUCLEOTIDE SEQUENCE [LARGE SCALE GENOMIC DNA]</scope>
    <source>
        <strain evidence="10">DT28</strain>
    </source>
</reference>
<dbReference type="RefSeq" id="WP_377334336.1">
    <property type="nucleotide sequence ID" value="NZ_JBHSGB010000010.1"/>
</dbReference>
<keyword evidence="10" id="KW-1185">Reference proteome</keyword>
<dbReference type="Pfam" id="PF00015">
    <property type="entry name" value="MCPsignal"/>
    <property type="match status" value="1"/>
</dbReference>
<sequence>MVTQKIGLAGRLAIAFAIPLSLLVLIAVLSVWSLNSMQAGLRTVYLDRVVPLEGLKRIADLYAVSVIDAVNKANAGLFSSDEALEQVKMAQQGISSEWKAYMATTMTVEEAQLARQAEQLFVAADQDIRTLQNFLQQNSADLSGKMTDFDGPLYQSIDPISSKVTELVDLQLRVAENEFKKAENLYQQNLWLIAIMALLAIAGSVAAAYRVVHNTLGHLGGEPEYAAMIVRRVANGELNLTIDLKQQTGNSLLHNLGAMVQQLRGIVIELKQSSDALDQAAHELAVSSEQSTQQLMMQYREVDGVSTAMNEMSSSVADVAHSAAQAATNSEEAEAGLRNSAQVMAKTQSAVSELSSQVQVSTDLIGQLSAHSEQIGQVVDVIRGVAEQTNLLALNAAIEAARAGEQGRGFAVVADEVRTLASRTQDSTAAIQQMISTLYQGVQSTVAAMKMNQQHAGVMLDLVGDSQQVFNGIRQSMAQIQQMNGQIASAAEQQSHVSEEINRNLMQIKGSAELSAAASEQVSRASVELSQIANRLTGHVNFFKLA</sequence>
<evidence type="ECO:0000313" key="9">
    <source>
        <dbReference type="EMBL" id="MFC4655851.1"/>
    </source>
</evidence>
<keyword evidence="2 7" id="KW-0812">Transmembrane</keyword>
<evidence type="ECO:0000256" key="3">
    <source>
        <dbReference type="ARBA" id="ARBA00022989"/>
    </source>
</evidence>
<accession>A0ABV9JNL9</accession>
<evidence type="ECO:0000256" key="1">
    <source>
        <dbReference type="ARBA" id="ARBA00004141"/>
    </source>
</evidence>
<name>A0ABV9JNL9_9GAMM</name>
<comment type="caution">
    <text evidence="9">The sequence shown here is derived from an EMBL/GenBank/DDBJ whole genome shotgun (WGS) entry which is preliminary data.</text>
</comment>
<feature type="transmembrane region" description="Helical" evidence="7">
    <location>
        <begin position="190"/>
        <end position="209"/>
    </location>
</feature>
<evidence type="ECO:0000313" key="10">
    <source>
        <dbReference type="Proteomes" id="UP001595962"/>
    </source>
</evidence>
<evidence type="ECO:0000256" key="6">
    <source>
        <dbReference type="PROSITE-ProRule" id="PRU00284"/>
    </source>
</evidence>
<evidence type="ECO:0000256" key="2">
    <source>
        <dbReference type="ARBA" id="ARBA00022692"/>
    </source>
</evidence>
<dbReference type="PANTHER" id="PTHR32089:SF119">
    <property type="entry name" value="METHYL-ACCEPTING CHEMOTAXIS PROTEIN CTPL"/>
    <property type="match status" value="1"/>
</dbReference>
<dbReference type="SMART" id="SM00283">
    <property type="entry name" value="MA"/>
    <property type="match status" value="1"/>
</dbReference>
<dbReference type="EMBL" id="JBHSGB010000010">
    <property type="protein sequence ID" value="MFC4655851.1"/>
    <property type="molecule type" value="Genomic_DNA"/>
</dbReference>
<keyword evidence="3 7" id="KW-1133">Transmembrane helix</keyword>
<proteinExistence type="predicted"/>
<dbReference type="PANTHER" id="PTHR32089">
    <property type="entry name" value="METHYL-ACCEPTING CHEMOTAXIS PROTEIN MCPB"/>
    <property type="match status" value="1"/>
</dbReference>
<dbReference type="SUPFAM" id="SSF58104">
    <property type="entry name" value="Methyl-accepting chemotaxis protein (MCP) signaling domain"/>
    <property type="match status" value="1"/>
</dbReference>
<keyword evidence="4 7" id="KW-0472">Membrane</keyword>
<evidence type="ECO:0000256" key="4">
    <source>
        <dbReference type="ARBA" id="ARBA00023136"/>
    </source>
</evidence>
<dbReference type="Gene3D" id="1.10.287.950">
    <property type="entry name" value="Methyl-accepting chemotaxis protein"/>
    <property type="match status" value="1"/>
</dbReference>